<accession>A0ABR7GMW3</accession>
<keyword evidence="7" id="KW-1185">Reference proteome</keyword>
<keyword evidence="3" id="KW-0813">Transport</keyword>
<evidence type="ECO:0000313" key="7">
    <source>
        <dbReference type="Proteomes" id="UP000641741"/>
    </source>
</evidence>
<feature type="signal peptide" evidence="5">
    <location>
        <begin position="1"/>
        <end position="20"/>
    </location>
</feature>
<evidence type="ECO:0000256" key="2">
    <source>
        <dbReference type="ARBA" id="ARBA00008520"/>
    </source>
</evidence>
<dbReference type="Gene3D" id="3.40.190.10">
    <property type="entry name" value="Periplasmic binding protein-like II"/>
    <property type="match status" value="1"/>
</dbReference>
<comment type="similarity">
    <text evidence="2">Belongs to the bacterial solute-binding protein 1 family.</text>
</comment>
<evidence type="ECO:0000256" key="5">
    <source>
        <dbReference type="SAM" id="SignalP"/>
    </source>
</evidence>
<evidence type="ECO:0000313" key="6">
    <source>
        <dbReference type="EMBL" id="MBC5695649.1"/>
    </source>
</evidence>
<dbReference type="PROSITE" id="PS51257">
    <property type="entry name" value="PROKAR_LIPOPROTEIN"/>
    <property type="match status" value="1"/>
</dbReference>
<evidence type="ECO:0000256" key="1">
    <source>
        <dbReference type="ARBA" id="ARBA00004196"/>
    </source>
</evidence>
<protein>
    <submittedName>
        <fullName evidence="6">Extracellular solute-binding protein</fullName>
    </submittedName>
</protein>
<dbReference type="SUPFAM" id="SSF53850">
    <property type="entry name" value="Periplasmic binding protein-like II"/>
    <property type="match status" value="1"/>
</dbReference>
<organism evidence="6 7">
    <name type="scientific">Agathobaculum hominis</name>
    <dbReference type="NCBI Taxonomy" id="2763014"/>
    <lineage>
        <taxon>Bacteria</taxon>
        <taxon>Bacillati</taxon>
        <taxon>Bacillota</taxon>
        <taxon>Clostridia</taxon>
        <taxon>Eubacteriales</taxon>
        <taxon>Butyricicoccaceae</taxon>
        <taxon>Agathobaculum</taxon>
    </lineage>
</organism>
<reference evidence="6 7" key="1">
    <citation type="submission" date="2020-08" db="EMBL/GenBank/DDBJ databases">
        <title>Genome public.</title>
        <authorList>
            <person name="Liu C."/>
            <person name="Sun Q."/>
        </authorList>
    </citation>
    <scope>NUCLEOTIDE SEQUENCE [LARGE SCALE GENOMIC DNA]</scope>
    <source>
        <strain evidence="6 7">M2</strain>
    </source>
</reference>
<dbReference type="PANTHER" id="PTHR43649">
    <property type="entry name" value="ARABINOSE-BINDING PROTEIN-RELATED"/>
    <property type="match status" value="1"/>
</dbReference>
<comment type="subcellular location">
    <subcellularLocation>
        <location evidence="1">Cell envelope</location>
    </subcellularLocation>
</comment>
<proteinExistence type="inferred from homology"/>
<sequence length="409" mass="47326">MRKKGLLLLAALLALCGCTAQSNIADVSHRTMLTVVLWDYDKTSYDWKLIRAFEDSHPDVQVEVVSYPDAYYDQKMQARLLSGRQTDVFLCRTMDSLYKLYEYGIAQPLDELLAQYGHDLRDSAELVQMQFDGHQYGIPYRRDRYVLLYNCELFDRAGIPYPKERLTWEQVHELAQQMQSSLSEGEYAMMSLPMDIQWLATGKNSGYDNAESMRQIIGWVQQMQQERCMQQYSTCIAQDIQQQCFELGQYGMYIGGTWYLNYLMTDYRAGRFDFRWGVTEAPVWAEDQKSSETVIQTGMGICRSSQQQELAWEFIRFAAGAEGAKIMAAEQMMPAYLDSEVEEIYRNSFYGAYLDPMVYLDRETAVGAYQDTSREQEILCDAFRQSVTGQKDIDTALRNAQREIEELSS</sequence>
<evidence type="ECO:0000256" key="3">
    <source>
        <dbReference type="ARBA" id="ARBA00022448"/>
    </source>
</evidence>
<dbReference type="InterPro" id="IPR050490">
    <property type="entry name" value="Bact_solute-bd_prot1"/>
</dbReference>
<dbReference type="Pfam" id="PF01547">
    <property type="entry name" value="SBP_bac_1"/>
    <property type="match status" value="1"/>
</dbReference>
<gene>
    <name evidence="6" type="ORF">H8S02_06790</name>
</gene>
<dbReference type="InterPro" id="IPR006059">
    <property type="entry name" value="SBP"/>
</dbReference>
<comment type="caution">
    <text evidence="6">The sequence shown here is derived from an EMBL/GenBank/DDBJ whole genome shotgun (WGS) entry which is preliminary data.</text>
</comment>
<dbReference type="RefSeq" id="WP_186969871.1">
    <property type="nucleotide sequence ID" value="NZ_JACOPK010000005.1"/>
</dbReference>
<feature type="chain" id="PRO_5045169361" evidence="5">
    <location>
        <begin position="21"/>
        <end position="409"/>
    </location>
</feature>
<dbReference type="Proteomes" id="UP000641741">
    <property type="component" value="Unassembled WGS sequence"/>
</dbReference>
<dbReference type="EMBL" id="JACOPK010000005">
    <property type="protein sequence ID" value="MBC5695649.1"/>
    <property type="molecule type" value="Genomic_DNA"/>
</dbReference>
<evidence type="ECO:0000256" key="4">
    <source>
        <dbReference type="ARBA" id="ARBA00022729"/>
    </source>
</evidence>
<keyword evidence="4 5" id="KW-0732">Signal</keyword>
<dbReference type="PANTHER" id="PTHR43649:SF31">
    <property type="entry name" value="SN-GLYCEROL-3-PHOSPHATE-BINDING PERIPLASMIC PROTEIN UGPB"/>
    <property type="match status" value="1"/>
</dbReference>
<name>A0ABR7GMW3_9FIRM</name>